<reference evidence="4 5" key="1">
    <citation type="submission" date="2019-12" db="EMBL/GenBank/DDBJ databases">
        <authorList>
            <person name="Scholz U."/>
            <person name="Mascher M."/>
            <person name="Fiebig A."/>
        </authorList>
    </citation>
    <scope>NUCLEOTIDE SEQUENCE</scope>
</reference>
<proteinExistence type="predicted"/>
<evidence type="ECO:0000313" key="5">
    <source>
        <dbReference type="Proteomes" id="UP001189122"/>
    </source>
</evidence>
<dbReference type="Pfam" id="PF21647">
    <property type="entry name" value="DUF6857"/>
    <property type="match status" value="1"/>
</dbReference>
<feature type="compositionally biased region" description="Basic and acidic residues" evidence="1">
    <location>
        <begin position="231"/>
        <end position="246"/>
    </location>
</feature>
<feature type="region of interest" description="Disordered" evidence="1">
    <location>
        <begin position="57"/>
        <end position="122"/>
    </location>
</feature>
<feature type="compositionally biased region" description="Polar residues" evidence="1">
    <location>
        <begin position="397"/>
        <end position="409"/>
    </location>
</feature>
<accession>A0A7I8IW48</accession>
<feature type="compositionally biased region" description="Low complexity" evidence="1">
    <location>
        <begin position="182"/>
        <end position="194"/>
    </location>
</feature>
<feature type="domain" description="DUF936" evidence="2">
    <location>
        <begin position="3"/>
        <end position="56"/>
    </location>
</feature>
<dbReference type="AlphaFoldDB" id="A0A7I8IW48"/>
<feature type="region of interest" description="Disordered" evidence="1">
    <location>
        <begin position="345"/>
        <end position="425"/>
    </location>
</feature>
<evidence type="ECO:0000259" key="2">
    <source>
        <dbReference type="Pfam" id="PF06075"/>
    </source>
</evidence>
<dbReference type="InterPro" id="IPR010341">
    <property type="entry name" value="DUF936_pln"/>
</dbReference>
<evidence type="ECO:0000256" key="1">
    <source>
        <dbReference type="SAM" id="MobiDB-lite"/>
    </source>
</evidence>
<organism evidence="4">
    <name type="scientific">Spirodela intermedia</name>
    <name type="common">Intermediate duckweed</name>
    <dbReference type="NCBI Taxonomy" id="51605"/>
    <lineage>
        <taxon>Eukaryota</taxon>
        <taxon>Viridiplantae</taxon>
        <taxon>Streptophyta</taxon>
        <taxon>Embryophyta</taxon>
        <taxon>Tracheophyta</taxon>
        <taxon>Spermatophyta</taxon>
        <taxon>Magnoliopsida</taxon>
        <taxon>Liliopsida</taxon>
        <taxon>Araceae</taxon>
        <taxon>Lemnoideae</taxon>
        <taxon>Spirodela</taxon>
    </lineage>
</organism>
<dbReference type="InterPro" id="IPR048297">
    <property type="entry name" value="DUF936_dom_pln"/>
</dbReference>
<feature type="compositionally biased region" description="Polar residues" evidence="1">
    <location>
        <begin position="366"/>
        <end position="379"/>
    </location>
</feature>
<feature type="region of interest" description="Disordered" evidence="1">
    <location>
        <begin position="140"/>
        <end position="273"/>
    </location>
</feature>
<protein>
    <submittedName>
        <fullName evidence="4">Uncharacterized protein</fullName>
    </submittedName>
</protein>
<evidence type="ECO:0000259" key="3">
    <source>
        <dbReference type="Pfam" id="PF21647"/>
    </source>
</evidence>
<dbReference type="PANTHER" id="PTHR31928">
    <property type="entry name" value="EXPRESSED PROTEIN"/>
    <property type="match status" value="1"/>
</dbReference>
<dbReference type="EMBL" id="CACRZD030000006">
    <property type="protein sequence ID" value="CAA6661228.1"/>
    <property type="molecule type" value="Genomic_DNA"/>
</dbReference>
<feature type="compositionally biased region" description="Low complexity" evidence="1">
    <location>
        <begin position="113"/>
        <end position="122"/>
    </location>
</feature>
<name>A0A7I8IW48_SPIIN</name>
<sequence length="510" mass="54737">MRNGEENPVGEHRSALLQVTDIVPAELDEKDLWPKHGFYIKLSDSSHSAYVSLPSTRTSSLAGAGDEGARPLPGRHPLVGTPEPLLRARRTGEKPASGHRRGSWETDGGGGAAAATGVSSSPAPAVRPIVFNFAEETPRKELAGGLRSQASPSPAMRRGRIGSSDLEQVPCSPRRAIDSKGESSLLRKSSSVLRFPRSKSAFEREIRPPKSPFPSRSRTEAKPILFSPAPAREKKAPPSPAPDKKTTPVSDDDEQTHHALSLPGKLKSLGKEAVQQREAAQKVALRALRDASASETLVRLLKMFSHLSGSAKPEAPAETFDQFLSFHQEIVQAAAHMETILAATSSCRTKKTEEGDEEEEDDPKTSSSSILMEISQNSADLGGGRSAKRRAMAAVSKSVSFSTTTPSKQSRSRVAPPPEETTAPPVTTLENSIRMAKLVQREAGNWFMDFLEAALETGLKKGRAAGGKGKAAPPSCPQSVLLKVINLVEVEQADNSKRPAHPRLPRLRGN</sequence>
<feature type="domain" description="DUF6857" evidence="3">
    <location>
        <begin position="260"/>
        <end position="358"/>
    </location>
</feature>
<keyword evidence="5" id="KW-1185">Reference proteome</keyword>
<evidence type="ECO:0000313" key="4">
    <source>
        <dbReference type="EMBL" id="CAA2621535.1"/>
    </source>
</evidence>
<dbReference type="InterPro" id="IPR049172">
    <property type="entry name" value="DUF6857_pln"/>
</dbReference>
<dbReference type="EMBL" id="LR743593">
    <property type="protein sequence ID" value="CAA2621535.1"/>
    <property type="molecule type" value="Genomic_DNA"/>
</dbReference>
<dbReference type="Pfam" id="PF06075">
    <property type="entry name" value="DUF936"/>
    <property type="match status" value="1"/>
</dbReference>
<dbReference type="Proteomes" id="UP001189122">
    <property type="component" value="Unassembled WGS sequence"/>
</dbReference>
<dbReference type="PANTHER" id="PTHR31928:SF6">
    <property type="entry name" value="DUF936 DOMAIN-CONTAINING PROTEIN"/>
    <property type="match status" value="1"/>
</dbReference>
<gene>
    <name evidence="4" type="ORF">SI7747_06007625</name>
</gene>